<dbReference type="AlphaFoldDB" id="A0A2R6BE18"/>
<name>A0A2R6BE18_9ARCH</name>
<proteinExistence type="predicted"/>
<accession>A0A2R6BE18</accession>
<sequence length="141" mass="15620">MDDAFDALLATTIFLVITAYALQVTITQHQPQPTLNGYEEQIAQQIMAAVNHNPKWEKTLAAQPQLEYTPNTTLIKLNNATITLQPPTQITGQIDLCVIDLNTTQWCINTIIGGNPEYDSCYTAYTFTPNQTLLEVTSCLG</sequence>
<dbReference type="EMBL" id="NEXH01000001">
    <property type="protein sequence ID" value="PSN96698.1"/>
    <property type="molecule type" value="Genomic_DNA"/>
</dbReference>
<evidence type="ECO:0000313" key="1">
    <source>
        <dbReference type="EMBL" id="PSN96698.1"/>
    </source>
</evidence>
<gene>
    <name evidence="1" type="ORF">B9Q06_00700</name>
</gene>
<reference evidence="1 2" key="1">
    <citation type="submission" date="2017-04" db="EMBL/GenBank/DDBJ databases">
        <title>Novel microbial lineages endemic to geothermal iron-oxide mats fill important gaps in the evolutionary history of Archaea.</title>
        <authorList>
            <person name="Jay Z.J."/>
            <person name="Beam J.P."/>
            <person name="Dlakic M."/>
            <person name="Rusch D.B."/>
            <person name="Kozubal M.A."/>
            <person name="Inskeep W.P."/>
        </authorList>
    </citation>
    <scope>NUCLEOTIDE SEQUENCE [LARGE SCALE GENOMIC DNA]</scope>
    <source>
        <strain evidence="1">ECH_B_2</strain>
    </source>
</reference>
<evidence type="ECO:0000313" key="2">
    <source>
        <dbReference type="Proteomes" id="UP000241284"/>
    </source>
</evidence>
<dbReference type="Proteomes" id="UP000241284">
    <property type="component" value="Unassembled WGS sequence"/>
</dbReference>
<protein>
    <submittedName>
        <fullName evidence="1">Uncharacterized protein</fullName>
    </submittedName>
</protein>
<organism evidence="1 2">
    <name type="scientific">Candidatus Marsarchaeota G2 archaeon ECH_B_2</name>
    <dbReference type="NCBI Taxonomy" id="1978160"/>
    <lineage>
        <taxon>Archaea</taxon>
        <taxon>Candidatus Marsarchaeota</taxon>
        <taxon>Candidatus Marsarchaeota group 2</taxon>
    </lineage>
</organism>
<comment type="caution">
    <text evidence="1">The sequence shown here is derived from an EMBL/GenBank/DDBJ whole genome shotgun (WGS) entry which is preliminary data.</text>
</comment>